<accession>A0A6G8S7R3</accession>
<dbReference type="SUPFAM" id="SSF53807">
    <property type="entry name" value="Helical backbone' metal receptor"/>
    <property type="match status" value="1"/>
</dbReference>
<dbReference type="InterPro" id="IPR050492">
    <property type="entry name" value="Bact_metal-bind_prot9"/>
</dbReference>
<dbReference type="EMBL" id="CP049916">
    <property type="protein sequence ID" value="QIO10142.1"/>
    <property type="molecule type" value="Genomic_DNA"/>
</dbReference>
<keyword evidence="4 6" id="KW-0732">Signal</keyword>
<keyword evidence="8" id="KW-1185">Reference proteome</keyword>
<evidence type="ECO:0000313" key="8">
    <source>
        <dbReference type="Proteomes" id="UP000501939"/>
    </source>
</evidence>
<evidence type="ECO:0000256" key="1">
    <source>
        <dbReference type="ARBA" id="ARBA00011028"/>
    </source>
</evidence>
<keyword evidence="3" id="KW-0813">Transport</keyword>
<comment type="similarity">
    <text evidence="1">Belongs to the bacterial solute-binding protein 9 family.</text>
</comment>
<dbReference type="RefSeq" id="WP_166327182.1">
    <property type="nucleotide sequence ID" value="NZ_CP049916.1"/>
</dbReference>
<evidence type="ECO:0000256" key="2">
    <source>
        <dbReference type="ARBA" id="ARBA00015915"/>
    </source>
</evidence>
<dbReference type="PANTHER" id="PTHR42953">
    <property type="entry name" value="HIGH-AFFINITY ZINC UPTAKE SYSTEM PROTEIN ZNUA-RELATED"/>
    <property type="match status" value="1"/>
</dbReference>
<protein>
    <recommendedName>
        <fullName evidence="2">High-affinity zinc uptake system protein ZnuA</fullName>
    </recommendedName>
</protein>
<keyword evidence="5" id="KW-0406">Ion transport</keyword>
<sequence>MLRLIAFSLLSLFALSSWAQAPMVISTHPIYLIAKEITRGVEEPKLLLDHQTGHDVQLTPAHRKMIQESSLVIWLGQAHEAPLTNVLKQNPYAVPLLNAGVLNTLPLRNPRGVALKNTIDTHVWLDPNNAVRIGFFIAALRSQQHPEHKAAYFKNAQHFAQQMLSTSNQFRRHAVAQPYWSFHDAYQYLEGALHLKFAGALTDDPHMAPTIAQIKYLNDHRPQAKMCLLAESNASANQYKKLGNVSFEAVDESFAQHTDFLTAWSNLAQKTQNCLKNDRK</sequence>
<dbReference type="Pfam" id="PF01297">
    <property type="entry name" value="ZnuA"/>
    <property type="match status" value="1"/>
</dbReference>
<reference evidence="7 8" key="1">
    <citation type="submission" date="2020-03" db="EMBL/GenBank/DDBJ databases">
        <authorList>
            <person name="Zhu W."/>
        </authorList>
    </citation>
    <scope>NUCLEOTIDE SEQUENCE [LARGE SCALE GENOMIC DNA]</scope>
    <source>
        <strain evidence="7 8">185</strain>
    </source>
</reference>
<dbReference type="InterPro" id="IPR006127">
    <property type="entry name" value="ZnuA-like"/>
</dbReference>
<dbReference type="Gene3D" id="3.40.50.1980">
    <property type="entry name" value="Nitrogenase molybdenum iron protein domain"/>
    <property type="match status" value="2"/>
</dbReference>
<feature type="chain" id="PRO_5026313733" description="High-affinity zinc uptake system protein ZnuA" evidence="6">
    <location>
        <begin position="20"/>
        <end position="280"/>
    </location>
</feature>
<evidence type="ECO:0000313" key="7">
    <source>
        <dbReference type="EMBL" id="QIO10142.1"/>
    </source>
</evidence>
<evidence type="ECO:0000256" key="5">
    <source>
        <dbReference type="ARBA" id="ARBA00022906"/>
    </source>
</evidence>
<organism evidence="7 8">
    <name type="scientific">Acinetobacter lanii</name>
    <dbReference type="NCBI Taxonomy" id="2715163"/>
    <lineage>
        <taxon>Bacteria</taxon>
        <taxon>Pseudomonadati</taxon>
        <taxon>Pseudomonadota</taxon>
        <taxon>Gammaproteobacteria</taxon>
        <taxon>Moraxellales</taxon>
        <taxon>Moraxellaceae</taxon>
        <taxon>Acinetobacter</taxon>
    </lineage>
</organism>
<dbReference type="GO" id="GO:0006829">
    <property type="term" value="P:zinc ion transport"/>
    <property type="evidence" value="ECO:0007669"/>
    <property type="project" value="UniProtKB-KW"/>
</dbReference>
<evidence type="ECO:0000256" key="4">
    <source>
        <dbReference type="ARBA" id="ARBA00022729"/>
    </source>
</evidence>
<gene>
    <name evidence="7" type="ORF">G8D99_14770</name>
</gene>
<dbReference type="KEGG" id="alj:G8D99_14770"/>
<name>A0A6G8S7R3_9GAMM</name>
<feature type="signal peptide" evidence="6">
    <location>
        <begin position="1"/>
        <end position="19"/>
    </location>
</feature>
<dbReference type="Proteomes" id="UP000501939">
    <property type="component" value="Chromosome"/>
</dbReference>
<dbReference type="PANTHER" id="PTHR42953:SF3">
    <property type="entry name" value="HIGH-AFFINITY ZINC UPTAKE SYSTEM PROTEIN ZNUA"/>
    <property type="match status" value="1"/>
</dbReference>
<dbReference type="AlphaFoldDB" id="A0A6G8S7R3"/>
<keyword evidence="5" id="KW-0862">Zinc</keyword>
<keyword evidence="5" id="KW-0864">Zinc transport</keyword>
<evidence type="ECO:0000256" key="6">
    <source>
        <dbReference type="SAM" id="SignalP"/>
    </source>
</evidence>
<evidence type="ECO:0000256" key="3">
    <source>
        <dbReference type="ARBA" id="ARBA00022448"/>
    </source>
</evidence>
<dbReference type="GO" id="GO:0046872">
    <property type="term" value="F:metal ion binding"/>
    <property type="evidence" value="ECO:0007669"/>
    <property type="project" value="InterPro"/>
</dbReference>
<proteinExistence type="inferred from homology"/>